<name>A0A067L544_JATCU</name>
<proteinExistence type="predicted"/>
<reference evidence="2 3" key="1">
    <citation type="journal article" date="2014" name="PLoS ONE">
        <title>Global Analysis of Gene Expression Profiles in Physic Nut (Jatropha curcas L.) Seedlings Exposed to Salt Stress.</title>
        <authorList>
            <person name="Zhang L."/>
            <person name="Zhang C."/>
            <person name="Wu P."/>
            <person name="Chen Y."/>
            <person name="Li M."/>
            <person name="Jiang H."/>
            <person name="Wu G."/>
        </authorList>
    </citation>
    <scope>NUCLEOTIDE SEQUENCE [LARGE SCALE GENOMIC DNA]</scope>
    <source>
        <strain evidence="3">cv. GZQX0401</strain>
        <tissue evidence="2">Young leaves</tissue>
    </source>
</reference>
<feature type="compositionally biased region" description="Polar residues" evidence="1">
    <location>
        <begin position="39"/>
        <end position="54"/>
    </location>
</feature>
<keyword evidence="3" id="KW-1185">Reference proteome</keyword>
<accession>A0A067L544</accession>
<sequence length="199" mass="20786">MASQEGNTQIGGSGNIQGGNIQGGSGNIWGGNIHGGNSQITQAGDTPNMSCGDQTQKLFPHTQLTLPTESQLIETRKWPPHTSNLTQGRRWGNIQGGWGNTQGGNTQSGRCGNIQGGNTQGRWRNIQVGNTQTGGWDNNQGGNTQVSECFPRGGGGNPQGIGYINIQGGNTQNKGSGNTQGRKLENTQGENIQGGGQRC</sequence>
<feature type="region of interest" description="Disordered" evidence="1">
    <location>
        <begin position="1"/>
        <end position="54"/>
    </location>
</feature>
<evidence type="ECO:0000313" key="2">
    <source>
        <dbReference type="EMBL" id="KDP43547.1"/>
    </source>
</evidence>
<evidence type="ECO:0000313" key="3">
    <source>
        <dbReference type="Proteomes" id="UP000027138"/>
    </source>
</evidence>
<feature type="compositionally biased region" description="Gly residues" evidence="1">
    <location>
        <begin position="9"/>
        <end position="34"/>
    </location>
</feature>
<dbReference type="AlphaFoldDB" id="A0A067L544"/>
<gene>
    <name evidence="2" type="ORF">JCGZ_16834</name>
</gene>
<dbReference type="EMBL" id="KK914267">
    <property type="protein sequence ID" value="KDP43547.1"/>
    <property type="molecule type" value="Genomic_DNA"/>
</dbReference>
<evidence type="ECO:0000256" key="1">
    <source>
        <dbReference type="SAM" id="MobiDB-lite"/>
    </source>
</evidence>
<organism evidence="2 3">
    <name type="scientific">Jatropha curcas</name>
    <name type="common">Barbados nut</name>
    <dbReference type="NCBI Taxonomy" id="180498"/>
    <lineage>
        <taxon>Eukaryota</taxon>
        <taxon>Viridiplantae</taxon>
        <taxon>Streptophyta</taxon>
        <taxon>Embryophyta</taxon>
        <taxon>Tracheophyta</taxon>
        <taxon>Spermatophyta</taxon>
        <taxon>Magnoliopsida</taxon>
        <taxon>eudicotyledons</taxon>
        <taxon>Gunneridae</taxon>
        <taxon>Pentapetalae</taxon>
        <taxon>rosids</taxon>
        <taxon>fabids</taxon>
        <taxon>Malpighiales</taxon>
        <taxon>Euphorbiaceae</taxon>
        <taxon>Crotonoideae</taxon>
        <taxon>Jatropheae</taxon>
        <taxon>Jatropha</taxon>
    </lineage>
</organism>
<feature type="region of interest" description="Disordered" evidence="1">
    <location>
        <begin position="167"/>
        <end position="199"/>
    </location>
</feature>
<protein>
    <submittedName>
        <fullName evidence="2">Uncharacterized protein</fullName>
    </submittedName>
</protein>
<feature type="compositionally biased region" description="Polar residues" evidence="1">
    <location>
        <begin position="174"/>
        <end position="191"/>
    </location>
</feature>
<dbReference type="Proteomes" id="UP000027138">
    <property type="component" value="Unassembled WGS sequence"/>
</dbReference>